<dbReference type="AlphaFoldDB" id="W6MPV9"/>
<reference evidence="1" key="1">
    <citation type="submission" date="2013-12" db="EMBL/GenBank/DDBJ databases">
        <authorList>
            <person name="Genoscope - CEA"/>
        </authorList>
    </citation>
    <scope>NUCLEOTIDE SEQUENCE</scope>
    <source>
        <strain evidence="1">CBS 1993</strain>
    </source>
</reference>
<sequence length="73" mass="8684">MPSDDVCNEYLTLKDLEFMEYPEENMTKFLVYRIAGITPGMLKCLTAIVEHVQCRLNRRSRTKKKQFLRLNRS</sequence>
<proteinExistence type="predicted"/>
<dbReference type="HOGENOM" id="CLU_2705164_0_0_1"/>
<organism evidence="1 2">
    <name type="scientific">Kuraishia capsulata CBS 1993</name>
    <dbReference type="NCBI Taxonomy" id="1382522"/>
    <lineage>
        <taxon>Eukaryota</taxon>
        <taxon>Fungi</taxon>
        <taxon>Dikarya</taxon>
        <taxon>Ascomycota</taxon>
        <taxon>Saccharomycotina</taxon>
        <taxon>Pichiomycetes</taxon>
        <taxon>Pichiales</taxon>
        <taxon>Pichiaceae</taxon>
        <taxon>Kuraishia</taxon>
    </lineage>
</organism>
<evidence type="ECO:0000313" key="1">
    <source>
        <dbReference type="EMBL" id="CDK28759.1"/>
    </source>
</evidence>
<evidence type="ECO:0000313" key="2">
    <source>
        <dbReference type="Proteomes" id="UP000019384"/>
    </source>
</evidence>
<dbReference type="GeneID" id="34522137"/>
<reference evidence="1" key="2">
    <citation type="submission" date="2014-02" db="EMBL/GenBank/DDBJ databases">
        <title>Complete DNA sequence of /Kuraishia capsulata/ illustrates novel genomic features among budding yeasts (/Saccharomycotina/).</title>
        <authorList>
            <person name="Morales L."/>
            <person name="Noel B."/>
            <person name="Porcel B."/>
            <person name="Marcet-Houben M."/>
            <person name="Hullo M-F."/>
            <person name="Sacerdot C."/>
            <person name="Tekaia F."/>
            <person name="Leh-Louis V."/>
            <person name="Despons L."/>
            <person name="Khanna V."/>
            <person name="Aury J-M."/>
            <person name="Barbe V."/>
            <person name="Couloux A."/>
            <person name="Labadie K."/>
            <person name="Pelletier E."/>
            <person name="Souciet J-L."/>
            <person name="Boekhout T."/>
            <person name="Gabaldon T."/>
            <person name="Wincker P."/>
            <person name="Dujon B."/>
        </authorList>
    </citation>
    <scope>NUCLEOTIDE SEQUENCE</scope>
    <source>
        <strain evidence="1">CBS 1993</strain>
    </source>
</reference>
<dbReference type="RefSeq" id="XP_022460749.1">
    <property type="nucleotide sequence ID" value="XM_022605529.1"/>
</dbReference>
<protein>
    <submittedName>
        <fullName evidence="1">Uncharacterized protein</fullName>
    </submittedName>
</protein>
<keyword evidence="2" id="KW-1185">Reference proteome</keyword>
<gene>
    <name evidence="1" type="ORF">KUCA_T00004744001</name>
</gene>
<accession>W6MPV9</accession>
<name>W6MPV9_9ASCO</name>
<dbReference type="Proteomes" id="UP000019384">
    <property type="component" value="Unassembled WGS sequence"/>
</dbReference>
<dbReference type="EMBL" id="HG793130">
    <property type="protein sequence ID" value="CDK28759.1"/>
    <property type="molecule type" value="Genomic_DNA"/>
</dbReference>